<proteinExistence type="predicted"/>
<dbReference type="GO" id="GO:0003677">
    <property type="term" value="F:DNA binding"/>
    <property type="evidence" value="ECO:0007669"/>
    <property type="project" value="UniProtKB-KW"/>
</dbReference>
<dbReference type="InterPro" id="IPR041657">
    <property type="entry name" value="HTH_17"/>
</dbReference>
<dbReference type="EMBL" id="SMKQ01000017">
    <property type="protein sequence ID" value="TDD52361.1"/>
    <property type="molecule type" value="Genomic_DNA"/>
</dbReference>
<dbReference type="NCBIfam" id="TIGR01764">
    <property type="entry name" value="excise"/>
    <property type="match status" value="1"/>
</dbReference>
<feature type="domain" description="Helix-turn-helix" evidence="1">
    <location>
        <begin position="5"/>
        <end position="50"/>
    </location>
</feature>
<dbReference type="Pfam" id="PF12728">
    <property type="entry name" value="HTH_17"/>
    <property type="match status" value="1"/>
</dbReference>
<dbReference type="AlphaFoldDB" id="A0A4R4Z2V0"/>
<name>A0A4R4Z2V0_9ACTN</name>
<protein>
    <submittedName>
        <fullName evidence="2">DNA-binding protein</fullName>
    </submittedName>
</protein>
<dbReference type="OrthoDB" id="197041at2"/>
<keyword evidence="2" id="KW-0238">DNA-binding</keyword>
<gene>
    <name evidence="2" type="ORF">E1286_09140</name>
</gene>
<dbReference type="Proteomes" id="UP000295302">
    <property type="component" value="Unassembled WGS sequence"/>
</dbReference>
<keyword evidence="3" id="KW-1185">Reference proteome</keyword>
<reference evidence="2 3" key="1">
    <citation type="submission" date="2019-03" db="EMBL/GenBank/DDBJ databases">
        <title>Draft genome sequences of novel Actinobacteria.</title>
        <authorList>
            <person name="Sahin N."/>
            <person name="Ay H."/>
            <person name="Saygin H."/>
        </authorList>
    </citation>
    <scope>NUCLEOTIDE SEQUENCE [LARGE SCALE GENOMIC DNA]</scope>
    <source>
        <strain evidence="2 3">CH32</strain>
    </source>
</reference>
<evidence type="ECO:0000259" key="1">
    <source>
        <dbReference type="Pfam" id="PF12728"/>
    </source>
</evidence>
<dbReference type="InterPro" id="IPR009061">
    <property type="entry name" value="DNA-bd_dom_put_sf"/>
</dbReference>
<organism evidence="2 3">
    <name type="scientific">Nonomuraea terrae</name>
    <dbReference type="NCBI Taxonomy" id="2530383"/>
    <lineage>
        <taxon>Bacteria</taxon>
        <taxon>Bacillati</taxon>
        <taxon>Actinomycetota</taxon>
        <taxon>Actinomycetes</taxon>
        <taxon>Streptosporangiales</taxon>
        <taxon>Streptosporangiaceae</taxon>
        <taxon>Nonomuraea</taxon>
    </lineage>
</organism>
<dbReference type="InterPro" id="IPR010093">
    <property type="entry name" value="SinI_DNA-bd"/>
</dbReference>
<comment type="caution">
    <text evidence="2">The sequence shown here is derived from an EMBL/GenBank/DDBJ whole genome shotgun (WGS) entry which is preliminary data.</text>
</comment>
<evidence type="ECO:0000313" key="3">
    <source>
        <dbReference type="Proteomes" id="UP000295302"/>
    </source>
</evidence>
<dbReference type="SUPFAM" id="SSF46955">
    <property type="entry name" value="Putative DNA-binding domain"/>
    <property type="match status" value="1"/>
</dbReference>
<accession>A0A4R4Z2V0</accession>
<evidence type="ECO:0000313" key="2">
    <source>
        <dbReference type="EMBL" id="TDD52361.1"/>
    </source>
</evidence>
<sequence length="69" mass="7681">MLDQLFTVPEAAELLHTSVRFVRRLIAERRIEFVKVGRHVRIRESALVAFVVAGTVAPMTTFDASGRAA</sequence>